<dbReference type="OrthoDB" id="5621871at2"/>
<dbReference type="Gene3D" id="3.30.70.2660">
    <property type="match status" value="1"/>
</dbReference>
<keyword evidence="4" id="KW-1185">Reference proteome</keyword>
<dbReference type="GO" id="GO:0003723">
    <property type="term" value="F:RNA binding"/>
    <property type="evidence" value="ECO:0007669"/>
    <property type="project" value="UniProtKB-UniRule"/>
</dbReference>
<accession>A0A0K1ELH1</accession>
<dbReference type="InterPro" id="IPR021124">
    <property type="entry name" value="CRISPR-assoc_prot_Cas5"/>
</dbReference>
<dbReference type="EMBL" id="CP012159">
    <property type="protein sequence ID" value="AKT41522.1"/>
    <property type="molecule type" value="Genomic_DNA"/>
</dbReference>
<gene>
    <name evidence="3" type="ORF">CMC5_057290</name>
</gene>
<reference evidence="3 4" key="1">
    <citation type="submission" date="2015-07" db="EMBL/GenBank/DDBJ databases">
        <title>Genome analysis of myxobacterium Chondromyces crocatus Cm c5 reveals a high potential for natural compound synthesis and the genetic basis for the loss of fruiting body formation.</title>
        <authorList>
            <person name="Zaburannyi N."/>
            <person name="Bunk B."/>
            <person name="Maier J."/>
            <person name="Overmann J."/>
            <person name="Mueller R."/>
        </authorList>
    </citation>
    <scope>NUCLEOTIDE SEQUENCE [LARGE SCALE GENOMIC DNA]</scope>
    <source>
        <strain evidence="3 4">Cm c5</strain>
    </source>
</reference>
<dbReference type="STRING" id="52.CMC5_057290"/>
<dbReference type="GO" id="GO:0043571">
    <property type="term" value="P:maintenance of CRISPR repeat elements"/>
    <property type="evidence" value="ECO:0007669"/>
    <property type="project" value="UniProtKB-UniRule"/>
</dbReference>
<dbReference type="EC" id="3.1.-.-" evidence="2"/>
<dbReference type="Proteomes" id="UP000067626">
    <property type="component" value="Chromosome"/>
</dbReference>
<dbReference type="InterPro" id="IPR013422">
    <property type="entry name" value="CRISPR-assoc_prot_Cas5_N"/>
</dbReference>
<organism evidence="3 4">
    <name type="scientific">Chondromyces crocatus</name>
    <dbReference type="NCBI Taxonomy" id="52"/>
    <lineage>
        <taxon>Bacteria</taxon>
        <taxon>Pseudomonadati</taxon>
        <taxon>Myxococcota</taxon>
        <taxon>Polyangia</taxon>
        <taxon>Polyangiales</taxon>
        <taxon>Polyangiaceae</taxon>
        <taxon>Chondromyces</taxon>
    </lineage>
</organism>
<dbReference type="NCBIfam" id="TIGR01876">
    <property type="entry name" value="cas_Cas5d"/>
    <property type="match status" value="1"/>
</dbReference>
<evidence type="ECO:0000256" key="2">
    <source>
        <dbReference type="PIRNR" id="PIRNR029950"/>
    </source>
</evidence>
<keyword evidence="2" id="KW-0540">Nuclease</keyword>
<dbReference type="GO" id="GO:0051607">
    <property type="term" value="P:defense response to virus"/>
    <property type="evidence" value="ECO:0007669"/>
    <property type="project" value="UniProtKB-UniRule"/>
</dbReference>
<dbReference type="GO" id="GO:0004519">
    <property type="term" value="F:endonuclease activity"/>
    <property type="evidence" value="ECO:0007669"/>
    <property type="project" value="UniProtKB-UniRule"/>
</dbReference>
<dbReference type="KEGG" id="ccro:CMC5_057290"/>
<keyword evidence="2" id="KW-0694">RNA-binding</keyword>
<dbReference type="NCBIfam" id="TIGR02593">
    <property type="entry name" value="CRISPR_cas5"/>
    <property type="match status" value="1"/>
</dbReference>
<keyword evidence="2" id="KW-0255">Endonuclease</keyword>
<dbReference type="RefSeq" id="WP_050433295.1">
    <property type="nucleotide sequence ID" value="NZ_CP012159.1"/>
</dbReference>
<evidence type="ECO:0000313" key="4">
    <source>
        <dbReference type="Proteomes" id="UP000067626"/>
    </source>
</evidence>
<keyword evidence="1 2" id="KW-0051">Antiviral defense</keyword>
<keyword evidence="2" id="KW-0378">Hydrolase</keyword>
<dbReference type="Pfam" id="PF09704">
    <property type="entry name" value="Cas_Cas5d"/>
    <property type="match status" value="1"/>
</dbReference>
<evidence type="ECO:0000256" key="1">
    <source>
        <dbReference type="ARBA" id="ARBA00023118"/>
    </source>
</evidence>
<name>A0A0K1ELH1_CHOCO</name>
<dbReference type="InterPro" id="IPR010155">
    <property type="entry name" value="CRISPR-assoc_prot_Cas5d"/>
</dbReference>
<comment type="similarity">
    <text evidence="2">Belongs to the CRISPR-associated protein Cas5 family. Subtype I-C/Dvulg subfamily.</text>
</comment>
<protein>
    <recommendedName>
        <fullName evidence="2">pre-crRNA processing endonuclease</fullName>
        <ecNumber evidence="2">3.1.-.-</ecNumber>
    </recommendedName>
</protein>
<dbReference type="PATRIC" id="fig|52.7.peg.6315"/>
<dbReference type="PIRSF" id="PIRSF029950">
    <property type="entry name" value="Cas_CT1134"/>
    <property type="match status" value="1"/>
</dbReference>
<dbReference type="AlphaFoldDB" id="A0A0K1ELH1"/>
<proteinExistence type="inferred from homology"/>
<evidence type="ECO:0000313" key="3">
    <source>
        <dbReference type="EMBL" id="AKT41522.1"/>
    </source>
</evidence>
<dbReference type="GO" id="GO:0016787">
    <property type="term" value="F:hydrolase activity"/>
    <property type="evidence" value="ECO:0007669"/>
    <property type="project" value="UniProtKB-KW"/>
</dbReference>
<sequence length="218" mass="24473">MQSKPFKIRAFGPLACFTRPETSVDRESYEVMTPSAARKLFEAILWKPAIRWHVHEIAVLKPVTWVSFRNDEMPGQAAPRGGGDFDGEASRRAQGNTVALRDVDYVITASFVMTDQAKPTDKVAKFERMFAQRMAKGQRHYAPSLGEREFLASVQAAPEEVTPIEAGVDRALGRMFYDVEHRTGHRVRPFFFEARLTGGVLHVPSWEEVLREHAAAGG</sequence>
<comment type="function">
    <text evidence="2">CRISPR (clustered regularly interspaced short palindromic repeat) is an adaptive immune system that provides protection against mobile genetic elements (viruses, transposable elements and conjugative plasmids). CRISPR clusters contain spacers, sequences complementary to antecedent mobile elements, and target invading nucleic acids. CRISPR clusters are transcribed and processed into CRISPR RNA (crRNA).</text>
</comment>